<evidence type="ECO:0000313" key="2">
    <source>
        <dbReference type="Proteomes" id="UP000240357"/>
    </source>
</evidence>
<name>A0A2T2YEG6_9BACT</name>
<sequence>MNIADIKTEFGAYYLNNGQNLSRLFKLLMISSVTDSVLTPIKTDDTIWQAAKATIGRVLQPFQKAWTPIGTAEFKPLSIQQFKMKIDSQEYPDDLEASWLGFLAGDGIDRKTWPFVRWFVEVMLIPQAIEDYELNEVYKGVRVEPTAGTAGASGTSINGIRKAINDNVTAGRITPIVTGALSSDNKVLVDQFETFVDAINLRYQHIPMQLCVQPSVERRFHRGYRALYGKDTDYKGSNGSVDFSNITIIGLPSMIGSNKIWCTPKGNGIHLGKKTQNKSAMQIENVDRLIKMYSDWWSGVGFILPEIVFTNDQDLAS</sequence>
<dbReference type="EMBL" id="PYFT01000001">
    <property type="protein sequence ID" value="PSR53904.1"/>
    <property type="molecule type" value="Genomic_DNA"/>
</dbReference>
<dbReference type="OrthoDB" id="1408849at2"/>
<keyword evidence="2" id="KW-1185">Reference proteome</keyword>
<dbReference type="RefSeq" id="WP_106929012.1">
    <property type="nucleotide sequence ID" value="NZ_PYFT01000001.1"/>
</dbReference>
<organism evidence="1 2">
    <name type="scientific">Adhaeribacter arboris</name>
    <dbReference type="NCBI Taxonomy" id="2072846"/>
    <lineage>
        <taxon>Bacteria</taxon>
        <taxon>Pseudomonadati</taxon>
        <taxon>Bacteroidota</taxon>
        <taxon>Cytophagia</taxon>
        <taxon>Cytophagales</taxon>
        <taxon>Hymenobacteraceae</taxon>
        <taxon>Adhaeribacter</taxon>
    </lineage>
</organism>
<dbReference type="Proteomes" id="UP000240357">
    <property type="component" value="Unassembled WGS sequence"/>
</dbReference>
<gene>
    <name evidence="1" type="ORF">AHMF7605_10435</name>
</gene>
<evidence type="ECO:0000313" key="1">
    <source>
        <dbReference type="EMBL" id="PSR53904.1"/>
    </source>
</evidence>
<evidence type="ECO:0008006" key="3">
    <source>
        <dbReference type="Google" id="ProtNLM"/>
    </source>
</evidence>
<protein>
    <recommendedName>
        <fullName evidence="3">Phage major capsid protein</fullName>
    </recommendedName>
</protein>
<dbReference type="AlphaFoldDB" id="A0A2T2YEG6"/>
<accession>A0A2T2YEG6</accession>
<reference evidence="1 2" key="1">
    <citation type="submission" date="2018-03" db="EMBL/GenBank/DDBJ databases">
        <title>Adhaeribacter sp. HMF7605 Genome sequencing and assembly.</title>
        <authorList>
            <person name="Kang H."/>
            <person name="Kang J."/>
            <person name="Cha I."/>
            <person name="Kim H."/>
            <person name="Joh K."/>
        </authorList>
    </citation>
    <scope>NUCLEOTIDE SEQUENCE [LARGE SCALE GENOMIC DNA]</scope>
    <source>
        <strain evidence="1 2">HMF7605</strain>
    </source>
</reference>
<proteinExistence type="predicted"/>
<comment type="caution">
    <text evidence="1">The sequence shown here is derived from an EMBL/GenBank/DDBJ whole genome shotgun (WGS) entry which is preliminary data.</text>
</comment>